<dbReference type="SUPFAM" id="SSF55811">
    <property type="entry name" value="Nudix"/>
    <property type="match status" value="1"/>
</dbReference>
<evidence type="ECO:0000256" key="4">
    <source>
        <dbReference type="ARBA" id="ARBA00022723"/>
    </source>
</evidence>
<evidence type="ECO:0000256" key="19">
    <source>
        <dbReference type="ARBA" id="ARBA00048894"/>
    </source>
</evidence>
<comment type="catalytic activity">
    <reaction evidence="10">
        <text>2-oxo-ATP + H2O = 2-oxo-AMP + diphosphate + H(+)</text>
        <dbReference type="Rhea" id="RHEA:67392"/>
        <dbReference type="ChEBI" id="CHEBI:15377"/>
        <dbReference type="ChEBI" id="CHEBI:15378"/>
        <dbReference type="ChEBI" id="CHEBI:33019"/>
        <dbReference type="ChEBI" id="CHEBI:71395"/>
        <dbReference type="ChEBI" id="CHEBI:172878"/>
    </reaction>
    <physiologicalReaction direction="left-to-right" evidence="10">
        <dbReference type="Rhea" id="RHEA:67393"/>
    </physiologicalReaction>
</comment>
<dbReference type="PANTHER" id="PTHR43758">
    <property type="entry name" value="7,8-DIHYDRO-8-OXOGUANINE TRIPHOSPHATASE"/>
    <property type="match status" value="1"/>
</dbReference>
<feature type="domain" description="Nudix hydrolase" evidence="22">
    <location>
        <begin position="6"/>
        <end position="136"/>
    </location>
</feature>
<name>A0ABP9YH81_9FUNG</name>
<sequence>MSFITSSKLLTLILVLNEKEQKILLGMKKRGFGVGKINGFGGKVEAGETIEEGARRELLEEAEIEAIDMTKVGVNMFTFENDPVGLEVHIYVTKEFKGTPTETEEMKPEWYSYSDIPYSQMWADDKVWIPLLLNNTRFMGHYHFSQDQATVLYEKLNVNIHDDDLLERFSFEQIM</sequence>
<evidence type="ECO:0000259" key="22">
    <source>
        <dbReference type="PROSITE" id="PS51462"/>
    </source>
</evidence>
<organism evidence="23 24">
    <name type="scientific">Helicostylum pulchrum</name>
    <dbReference type="NCBI Taxonomy" id="562976"/>
    <lineage>
        <taxon>Eukaryota</taxon>
        <taxon>Fungi</taxon>
        <taxon>Fungi incertae sedis</taxon>
        <taxon>Mucoromycota</taxon>
        <taxon>Mucoromycotina</taxon>
        <taxon>Mucoromycetes</taxon>
        <taxon>Mucorales</taxon>
        <taxon>Mucorineae</taxon>
        <taxon>Mucoraceae</taxon>
        <taxon>Helicostylum</taxon>
    </lineage>
</organism>
<evidence type="ECO:0000256" key="5">
    <source>
        <dbReference type="ARBA" id="ARBA00022801"/>
    </source>
</evidence>
<keyword evidence="5" id="KW-0378">Hydrolase</keyword>
<evidence type="ECO:0000256" key="15">
    <source>
        <dbReference type="ARBA" id="ARBA00030682"/>
    </source>
</evidence>
<evidence type="ECO:0000256" key="8">
    <source>
        <dbReference type="ARBA" id="ARBA00024459"/>
    </source>
</evidence>
<keyword evidence="4" id="KW-0479">Metal-binding</keyword>
<dbReference type="Proteomes" id="UP001476247">
    <property type="component" value="Unassembled WGS sequence"/>
</dbReference>
<proteinExistence type="inferred from homology"/>
<evidence type="ECO:0000256" key="7">
    <source>
        <dbReference type="ARBA" id="ARBA00024448"/>
    </source>
</evidence>
<dbReference type="PANTHER" id="PTHR43758:SF2">
    <property type="entry name" value="OXIDIZED PURINE NUCLEOSIDE TRIPHOSPHATE HYDROLASE"/>
    <property type="match status" value="1"/>
</dbReference>
<keyword evidence="24" id="KW-1185">Reference proteome</keyword>
<reference evidence="23 24" key="1">
    <citation type="submission" date="2024-04" db="EMBL/GenBank/DDBJ databases">
        <title>genome sequences of Mucor flavus KT1a and Helicostylum pulchrum KT1b strains isolation_sourced from the surface of a dry-aged beef.</title>
        <authorList>
            <person name="Toyotome T."/>
            <person name="Hosono M."/>
            <person name="Torimaru M."/>
            <person name="Fukuda K."/>
            <person name="Mikami N."/>
        </authorList>
    </citation>
    <scope>NUCLEOTIDE SEQUENCE [LARGE SCALE GENOMIC DNA]</scope>
    <source>
        <strain evidence="23 24">KT1b</strain>
    </source>
</reference>
<evidence type="ECO:0000256" key="11">
    <source>
        <dbReference type="ARBA" id="ARBA00026103"/>
    </source>
</evidence>
<comment type="catalytic activity">
    <reaction evidence="9">
        <text>8-oxo-dGTP + H2O = 8-oxo-dGMP + diphosphate + H(+)</text>
        <dbReference type="Rhea" id="RHEA:31575"/>
        <dbReference type="ChEBI" id="CHEBI:15377"/>
        <dbReference type="ChEBI" id="CHEBI:15378"/>
        <dbReference type="ChEBI" id="CHEBI:33019"/>
        <dbReference type="ChEBI" id="CHEBI:63224"/>
        <dbReference type="ChEBI" id="CHEBI:77896"/>
    </reaction>
    <physiologicalReaction direction="left-to-right" evidence="9">
        <dbReference type="Rhea" id="RHEA:31576"/>
    </physiologicalReaction>
</comment>
<evidence type="ECO:0000256" key="13">
    <source>
        <dbReference type="ARBA" id="ARBA00029673"/>
    </source>
</evidence>
<evidence type="ECO:0000256" key="14">
    <source>
        <dbReference type="ARBA" id="ARBA00030634"/>
    </source>
</evidence>
<dbReference type="EMBL" id="BAABUJ010000048">
    <property type="protein sequence ID" value="GAA5805612.1"/>
    <property type="molecule type" value="Genomic_DNA"/>
</dbReference>
<evidence type="ECO:0000256" key="16">
    <source>
        <dbReference type="ARBA" id="ARBA00031927"/>
    </source>
</evidence>
<evidence type="ECO:0000256" key="20">
    <source>
        <dbReference type="ARBA" id="ARBA00049032"/>
    </source>
</evidence>
<keyword evidence="6" id="KW-0460">Magnesium</keyword>
<dbReference type="Gene3D" id="3.90.79.10">
    <property type="entry name" value="Nucleoside Triphosphate Pyrophosphohydrolase"/>
    <property type="match status" value="1"/>
</dbReference>
<evidence type="ECO:0000256" key="2">
    <source>
        <dbReference type="ARBA" id="ARBA00005582"/>
    </source>
</evidence>
<evidence type="ECO:0000256" key="1">
    <source>
        <dbReference type="ARBA" id="ARBA00001946"/>
    </source>
</evidence>
<dbReference type="CDD" id="cd03427">
    <property type="entry name" value="NUDIX_MTH1_Nudt1"/>
    <property type="match status" value="1"/>
</dbReference>
<gene>
    <name evidence="23" type="ORF">HPULCUR_011132</name>
</gene>
<evidence type="ECO:0000313" key="23">
    <source>
        <dbReference type="EMBL" id="GAA5805612.1"/>
    </source>
</evidence>
<comment type="catalytic activity">
    <reaction evidence="7">
        <text>8-oxo-dATP + H2O = 8-oxo-dAMP + diphosphate + H(+)</text>
        <dbReference type="Rhea" id="RHEA:65396"/>
        <dbReference type="ChEBI" id="CHEBI:15377"/>
        <dbReference type="ChEBI" id="CHEBI:15378"/>
        <dbReference type="ChEBI" id="CHEBI:33019"/>
        <dbReference type="ChEBI" id="CHEBI:71361"/>
        <dbReference type="ChEBI" id="CHEBI:172871"/>
    </reaction>
    <physiologicalReaction direction="left-to-right" evidence="7">
        <dbReference type="Rhea" id="RHEA:65397"/>
    </physiologicalReaction>
</comment>
<evidence type="ECO:0000256" key="3">
    <source>
        <dbReference type="ARBA" id="ARBA00011245"/>
    </source>
</evidence>
<protein>
    <recommendedName>
        <fullName evidence="12">Oxidized purine nucleoside triphosphate hydrolase</fullName>
        <ecNumber evidence="11">3.6.1.56</ecNumber>
    </recommendedName>
    <alternativeName>
        <fullName evidence="16">2-hydroxy-dATP diphosphatase</fullName>
    </alternativeName>
    <alternativeName>
        <fullName evidence="15">7,8-dihydro-8-oxoguanine triphosphatase</fullName>
    </alternativeName>
    <alternativeName>
        <fullName evidence="14">8-oxo-dGTPase</fullName>
    </alternativeName>
    <alternativeName>
        <fullName evidence="17">Methylated purine nucleoside triphosphate hydrolase</fullName>
    </alternativeName>
    <alternativeName>
        <fullName evidence="13">Nucleoside diphosphate-linked moiety X motif 1</fullName>
    </alternativeName>
</protein>
<dbReference type="Pfam" id="PF00293">
    <property type="entry name" value="NUDIX"/>
    <property type="match status" value="1"/>
</dbReference>
<comment type="catalytic activity">
    <reaction evidence="8">
        <text>2-oxo-dATP + H2O = 2-oxo-dAMP + diphosphate + H(+)</text>
        <dbReference type="Rhea" id="RHEA:31583"/>
        <dbReference type="ChEBI" id="CHEBI:15377"/>
        <dbReference type="ChEBI" id="CHEBI:15378"/>
        <dbReference type="ChEBI" id="CHEBI:33019"/>
        <dbReference type="ChEBI" id="CHEBI:63212"/>
        <dbReference type="ChEBI" id="CHEBI:77897"/>
        <dbReference type="EC" id="3.6.1.56"/>
    </reaction>
    <physiologicalReaction direction="left-to-right" evidence="8">
        <dbReference type="Rhea" id="RHEA:31584"/>
    </physiologicalReaction>
</comment>
<comment type="function">
    <text evidence="21">Oxidized purine nucleoside triphosphate hydrolase which is a prominent sanitizer of the oxidized nucleotide pool. Catalyzes the hydrolysis of 2-oxo-dATP (2-hydroxy-dATP) into 2-oxo-dAMP. Also has a significant hydrolase activity toward 2-oxo-ATP, 8-oxo-dGTP and 8-oxo-dATP. Through the hydrolysis of oxidized purine nucleoside triphosphates, prevents their incorporation into DNA and the subsequent transversions A:T to C:G and G:C to T:A. Also catalyzes the hydrolysis of methylated purine nucleoside triphosphate preventing their integration into DNA. Through this antimutagenic activity protects cells from oxidative stress.</text>
</comment>
<dbReference type="PROSITE" id="PS51462">
    <property type="entry name" value="NUDIX"/>
    <property type="match status" value="1"/>
</dbReference>
<comment type="similarity">
    <text evidence="2">Belongs to the Nudix hydrolase family.</text>
</comment>
<dbReference type="InterPro" id="IPR015797">
    <property type="entry name" value="NUDIX_hydrolase-like_dom_sf"/>
</dbReference>
<comment type="catalytic activity">
    <reaction evidence="18">
        <text>N(6)-methyl-ATP + H2O = N(6)-methyl-AMP + diphosphate + H(+)</text>
        <dbReference type="Rhea" id="RHEA:67608"/>
        <dbReference type="ChEBI" id="CHEBI:15377"/>
        <dbReference type="ChEBI" id="CHEBI:15378"/>
        <dbReference type="ChEBI" id="CHEBI:33019"/>
        <dbReference type="ChEBI" id="CHEBI:144842"/>
        <dbReference type="ChEBI" id="CHEBI:172873"/>
    </reaction>
    <physiologicalReaction direction="left-to-right" evidence="18">
        <dbReference type="Rhea" id="RHEA:67609"/>
    </physiologicalReaction>
</comment>
<evidence type="ECO:0000256" key="6">
    <source>
        <dbReference type="ARBA" id="ARBA00022842"/>
    </source>
</evidence>
<accession>A0ABP9YH81</accession>
<dbReference type="EC" id="3.6.1.56" evidence="11"/>
<evidence type="ECO:0000256" key="18">
    <source>
        <dbReference type="ARBA" id="ARBA00048002"/>
    </source>
</evidence>
<evidence type="ECO:0000313" key="24">
    <source>
        <dbReference type="Proteomes" id="UP001476247"/>
    </source>
</evidence>
<comment type="catalytic activity">
    <reaction evidence="20">
        <text>N(6)-methyl-dATP + H2O = N(6)-methyl-dAMP + diphosphate + H(+)</text>
        <dbReference type="Rhea" id="RHEA:67604"/>
        <dbReference type="ChEBI" id="CHEBI:15377"/>
        <dbReference type="ChEBI" id="CHEBI:15378"/>
        <dbReference type="ChEBI" id="CHEBI:33019"/>
        <dbReference type="ChEBI" id="CHEBI:169976"/>
        <dbReference type="ChEBI" id="CHEBI:172872"/>
    </reaction>
    <physiologicalReaction direction="left-to-right" evidence="20">
        <dbReference type="Rhea" id="RHEA:67605"/>
    </physiologicalReaction>
</comment>
<evidence type="ECO:0000256" key="12">
    <source>
        <dbReference type="ARBA" id="ARBA00026218"/>
    </source>
</evidence>
<evidence type="ECO:0000256" key="21">
    <source>
        <dbReference type="ARBA" id="ARBA00053094"/>
    </source>
</evidence>
<dbReference type="InterPro" id="IPR000086">
    <property type="entry name" value="NUDIX_hydrolase_dom"/>
</dbReference>
<evidence type="ECO:0000256" key="17">
    <source>
        <dbReference type="ARBA" id="ARBA00032071"/>
    </source>
</evidence>
<dbReference type="PRINTS" id="PR01403">
    <property type="entry name" value="8OXTPHPHTASE"/>
</dbReference>
<evidence type="ECO:0000256" key="10">
    <source>
        <dbReference type="ARBA" id="ARBA00024596"/>
    </source>
</evidence>
<comment type="cofactor">
    <cofactor evidence="1">
        <name>Mg(2+)</name>
        <dbReference type="ChEBI" id="CHEBI:18420"/>
    </cofactor>
</comment>
<comment type="caution">
    <text evidence="23">The sequence shown here is derived from an EMBL/GenBank/DDBJ whole genome shotgun (WGS) entry which is preliminary data.</text>
</comment>
<comment type="subunit">
    <text evidence="3">Monomer.</text>
</comment>
<comment type="catalytic activity">
    <reaction evidence="19">
        <text>O(6)-methyl-dGTP + H2O = O(6)-methyl-dGMP + diphosphate + H(+)</text>
        <dbReference type="Rhea" id="RHEA:67600"/>
        <dbReference type="ChEBI" id="CHEBI:15377"/>
        <dbReference type="ChEBI" id="CHEBI:15378"/>
        <dbReference type="ChEBI" id="CHEBI:33019"/>
        <dbReference type="ChEBI" id="CHEBI:169974"/>
        <dbReference type="ChEBI" id="CHEBI:169975"/>
    </reaction>
    <physiologicalReaction direction="left-to-right" evidence="19">
        <dbReference type="Rhea" id="RHEA:67601"/>
    </physiologicalReaction>
</comment>
<dbReference type="InterPro" id="IPR003563">
    <property type="entry name" value="8ODP"/>
</dbReference>
<evidence type="ECO:0000256" key="9">
    <source>
        <dbReference type="ARBA" id="ARBA00024486"/>
    </source>
</evidence>